<sequence>MQKHYIIGDIHAEYQTLLALVEKLPKDAKLIFVGDLISRGSQGKEVIEFVRKNAFYCVKGNHEEYFLKFGSLFLEEVKKKVEHSSLIWAYKNFFSTLQSYGLLEKGSNKITINQEGIARMKRDMEWIEELPTYYEFGYIKGYTLPVIVTHAPVDKYWLFKDSHPDYFAFHAMNNRYEPSSSAPTFNIYGHIPRDEVLIGKNFVSIDTGCGRDKNRKLSAYCVETKEVISVGCIKENYGK</sequence>
<dbReference type="GO" id="GO:0005737">
    <property type="term" value="C:cytoplasm"/>
    <property type="evidence" value="ECO:0007669"/>
    <property type="project" value="TreeGrafter"/>
</dbReference>
<dbReference type="Pfam" id="PF00149">
    <property type="entry name" value="Metallophos"/>
    <property type="match status" value="1"/>
</dbReference>
<dbReference type="PANTHER" id="PTHR42850:SF4">
    <property type="entry name" value="ZINC-DEPENDENT ENDOPOLYPHOSPHATASE"/>
    <property type="match status" value="1"/>
</dbReference>
<dbReference type="AlphaFoldDB" id="A0A1W1BMM6"/>
<evidence type="ECO:0000313" key="2">
    <source>
        <dbReference type="EMBL" id="SFV54789.1"/>
    </source>
</evidence>
<dbReference type="EMBL" id="FPHE01000055">
    <property type="protein sequence ID" value="SFV54789.1"/>
    <property type="molecule type" value="Genomic_DNA"/>
</dbReference>
<dbReference type="InterPro" id="IPR004843">
    <property type="entry name" value="Calcineurin-like_PHP"/>
</dbReference>
<evidence type="ECO:0000259" key="1">
    <source>
        <dbReference type="Pfam" id="PF00149"/>
    </source>
</evidence>
<dbReference type="InterPro" id="IPR029052">
    <property type="entry name" value="Metallo-depent_PP-like"/>
</dbReference>
<protein>
    <submittedName>
        <fullName evidence="2">Serine/threonine protein phosphatase</fullName>
    </submittedName>
</protein>
<accession>A0A1W1BMM6</accession>
<dbReference type="PANTHER" id="PTHR42850">
    <property type="entry name" value="METALLOPHOSPHOESTERASE"/>
    <property type="match status" value="1"/>
</dbReference>
<name>A0A1W1BMM6_9ZZZZ</name>
<dbReference type="SUPFAM" id="SSF56300">
    <property type="entry name" value="Metallo-dependent phosphatases"/>
    <property type="match status" value="1"/>
</dbReference>
<dbReference type="InterPro" id="IPR050126">
    <property type="entry name" value="Ap4A_hydrolase"/>
</dbReference>
<dbReference type="GO" id="GO:0016791">
    <property type="term" value="F:phosphatase activity"/>
    <property type="evidence" value="ECO:0007669"/>
    <property type="project" value="TreeGrafter"/>
</dbReference>
<proteinExistence type="predicted"/>
<organism evidence="2">
    <name type="scientific">hydrothermal vent metagenome</name>
    <dbReference type="NCBI Taxonomy" id="652676"/>
    <lineage>
        <taxon>unclassified sequences</taxon>
        <taxon>metagenomes</taxon>
        <taxon>ecological metagenomes</taxon>
    </lineage>
</organism>
<feature type="domain" description="Calcineurin-like phosphoesterase" evidence="1">
    <location>
        <begin position="5"/>
        <end position="171"/>
    </location>
</feature>
<gene>
    <name evidence="2" type="ORF">MNB_SV-12-970</name>
</gene>
<reference evidence="2" key="1">
    <citation type="submission" date="2016-10" db="EMBL/GenBank/DDBJ databases">
        <authorList>
            <person name="de Groot N.N."/>
        </authorList>
    </citation>
    <scope>NUCLEOTIDE SEQUENCE</scope>
</reference>
<dbReference type="Gene3D" id="3.60.21.10">
    <property type="match status" value="1"/>
</dbReference>